<dbReference type="PANTHER" id="PTHR48090">
    <property type="entry name" value="UNDECAPRENYL-PHOSPHATE 4-DEOXY-4-FORMAMIDO-L-ARABINOSE TRANSFERASE-RELATED"/>
    <property type="match status" value="1"/>
</dbReference>
<organism evidence="3 4">
    <name type="scientific">Luteimonas notoginsengisoli</name>
    <dbReference type="NCBI Taxonomy" id="1578200"/>
    <lineage>
        <taxon>Bacteria</taxon>
        <taxon>Pseudomonadati</taxon>
        <taxon>Pseudomonadota</taxon>
        <taxon>Gammaproteobacteria</taxon>
        <taxon>Lysobacterales</taxon>
        <taxon>Lysobacteraceae</taxon>
        <taxon>Luteimonas</taxon>
    </lineage>
</organism>
<comment type="caution">
    <text evidence="3">The sequence shown here is derived from an EMBL/GenBank/DDBJ whole genome shotgun (WGS) entry which is preliminary data.</text>
</comment>
<dbReference type="PANTHER" id="PTHR48090:SF7">
    <property type="entry name" value="RFBJ PROTEIN"/>
    <property type="match status" value="1"/>
</dbReference>
<name>A0ABV7UW78_9GAMM</name>
<dbReference type="InterPro" id="IPR001173">
    <property type="entry name" value="Glyco_trans_2-like"/>
</dbReference>
<gene>
    <name evidence="3" type="ORF">ACFOM9_11730</name>
</gene>
<proteinExistence type="predicted"/>
<evidence type="ECO:0000313" key="3">
    <source>
        <dbReference type="EMBL" id="MFC3660738.1"/>
    </source>
</evidence>
<dbReference type="CDD" id="cd04179">
    <property type="entry name" value="DPM_DPG-synthase_like"/>
    <property type="match status" value="1"/>
</dbReference>
<dbReference type="EMBL" id="JBHRYF010000008">
    <property type="protein sequence ID" value="MFC3660738.1"/>
    <property type="molecule type" value="Genomic_DNA"/>
</dbReference>
<evidence type="ECO:0000313" key="4">
    <source>
        <dbReference type="Proteomes" id="UP001595724"/>
    </source>
</evidence>
<protein>
    <submittedName>
        <fullName evidence="3">Glycosyltransferase family 2 protein</fullName>
    </submittedName>
</protein>
<accession>A0ABV7UW78</accession>
<feature type="domain" description="Glycosyltransferase 2-like" evidence="2">
    <location>
        <begin position="17"/>
        <end position="138"/>
    </location>
</feature>
<dbReference type="InterPro" id="IPR050256">
    <property type="entry name" value="Glycosyltransferase_2"/>
</dbReference>
<feature type="region of interest" description="Disordered" evidence="1">
    <location>
        <begin position="255"/>
        <end position="278"/>
    </location>
</feature>
<dbReference type="InterPro" id="IPR029044">
    <property type="entry name" value="Nucleotide-diphossugar_trans"/>
</dbReference>
<evidence type="ECO:0000256" key="1">
    <source>
        <dbReference type="SAM" id="MobiDB-lite"/>
    </source>
</evidence>
<reference evidence="4" key="1">
    <citation type="journal article" date="2019" name="Int. J. Syst. Evol. Microbiol.">
        <title>The Global Catalogue of Microorganisms (GCM) 10K type strain sequencing project: providing services to taxonomists for standard genome sequencing and annotation.</title>
        <authorList>
            <consortium name="The Broad Institute Genomics Platform"/>
            <consortium name="The Broad Institute Genome Sequencing Center for Infectious Disease"/>
            <person name="Wu L."/>
            <person name="Ma J."/>
        </authorList>
    </citation>
    <scope>NUCLEOTIDE SEQUENCE [LARGE SCALE GENOMIC DNA]</scope>
    <source>
        <strain evidence="4">KCTC 42211</strain>
    </source>
</reference>
<dbReference type="SUPFAM" id="SSF53448">
    <property type="entry name" value="Nucleotide-diphospho-sugar transferases"/>
    <property type="match status" value="1"/>
</dbReference>
<dbReference type="Proteomes" id="UP001595724">
    <property type="component" value="Unassembled WGS sequence"/>
</dbReference>
<keyword evidence="4" id="KW-1185">Reference proteome</keyword>
<dbReference type="RefSeq" id="WP_386710693.1">
    <property type="nucleotide sequence ID" value="NZ_JBHRYF010000008.1"/>
</dbReference>
<dbReference type="Gene3D" id="3.90.550.10">
    <property type="entry name" value="Spore Coat Polysaccharide Biosynthesis Protein SpsA, Chain A"/>
    <property type="match status" value="1"/>
</dbReference>
<dbReference type="Pfam" id="PF00535">
    <property type="entry name" value="Glycos_transf_2"/>
    <property type="match status" value="1"/>
</dbReference>
<evidence type="ECO:0000259" key="2">
    <source>
        <dbReference type="Pfam" id="PF00535"/>
    </source>
</evidence>
<sequence>MADAAAPAYLHRGNVAVVIPALNEALRIREVVRDALAHCDHVIVVDDGSDDGTADCIADLGATVLRHPRRLGKGAALRSGFAQAQRIGAQAVATMDGDGQHGGADIPRLVAAANRNPGAVIIGARLRKRANQPVYRRIGNDFGDWGIGLGCGFRIIDSQSGQRLYPHAVYTLDDIPGEGFVFEAQMLLSAVRRAGAGVVAVPIETRYASADAPMQFRKSHFRLFRDLWNITSHVVKQVLGYGDLMGAYRGTRARPPVIDDPDGEFNAMPTNTEVERAG</sequence>